<name>A0AAV7S7A5_PLEWA</name>
<dbReference type="EMBL" id="JANPWB010000008">
    <property type="protein sequence ID" value="KAJ1160482.1"/>
    <property type="molecule type" value="Genomic_DNA"/>
</dbReference>
<sequence length="89" mass="10173">MEEYDDGYTEEEEISYFPVTEDFCDTVDASVIKAVLDAVAPLEKKLMAMTHQCINPSHREKTFPGLRLLYLEPPSYSPRTWDKGLKTLG</sequence>
<comment type="caution">
    <text evidence="1">The sequence shown here is derived from an EMBL/GenBank/DDBJ whole genome shotgun (WGS) entry which is preliminary data.</text>
</comment>
<keyword evidence="2" id="KW-1185">Reference proteome</keyword>
<proteinExistence type="predicted"/>
<dbReference type="Proteomes" id="UP001066276">
    <property type="component" value="Chromosome 4_2"/>
</dbReference>
<gene>
    <name evidence="1" type="ORF">NDU88_000984</name>
</gene>
<evidence type="ECO:0000313" key="2">
    <source>
        <dbReference type="Proteomes" id="UP001066276"/>
    </source>
</evidence>
<dbReference type="AlphaFoldDB" id="A0AAV7S7A5"/>
<accession>A0AAV7S7A5</accession>
<organism evidence="1 2">
    <name type="scientific">Pleurodeles waltl</name>
    <name type="common">Iberian ribbed newt</name>
    <dbReference type="NCBI Taxonomy" id="8319"/>
    <lineage>
        <taxon>Eukaryota</taxon>
        <taxon>Metazoa</taxon>
        <taxon>Chordata</taxon>
        <taxon>Craniata</taxon>
        <taxon>Vertebrata</taxon>
        <taxon>Euteleostomi</taxon>
        <taxon>Amphibia</taxon>
        <taxon>Batrachia</taxon>
        <taxon>Caudata</taxon>
        <taxon>Salamandroidea</taxon>
        <taxon>Salamandridae</taxon>
        <taxon>Pleurodelinae</taxon>
        <taxon>Pleurodeles</taxon>
    </lineage>
</organism>
<evidence type="ECO:0000313" key="1">
    <source>
        <dbReference type="EMBL" id="KAJ1160482.1"/>
    </source>
</evidence>
<protein>
    <submittedName>
        <fullName evidence="1">Uncharacterized protein</fullName>
    </submittedName>
</protein>
<reference evidence="1" key="1">
    <citation type="journal article" date="2022" name="bioRxiv">
        <title>Sequencing and chromosome-scale assembly of the giantPleurodeles waltlgenome.</title>
        <authorList>
            <person name="Brown T."/>
            <person name="Elewa A."/>
            <person name="Iarovenko S."/>
            <person name="Subramanian E."/>
            <person name="Araus A.J."/>
            <person name="Petzold A."/>
            <person name="Susuki M."/>
            <person name="Suzuki K.-i.T."/>
            <person name="Hayashi T."/>
            <person name="Toyoda A."/>
            <person name="Oliveira C."/>
            <person name="Osipova E."/>
            <person name="Leigh N.D."/>
            <person name="Simon A."/>
            <person name="Yun M.H."/>
        </authorList>
    </citation>
    <scope>NUCLEOTIDE SEQUENCE</scope>
    <source>
        <strain evidence="1">20211129_DDA</strain>
        <tissue evidence="1">Liver</tissue>
    </source>
</reference>